<sequence>MDTPPANNTASQNTAPPTVPAPPPTSNPPSVQQMRQGNADLERQRQLLHQKLAERANGNFTSPTDQMMTPVSKKLSDHKKKAFGKSKPVSLASRFSKAAAEEKPKTENKPISRFAKPSVFPEGAAPDVDPFAK</sequence>
<evidence type="ECO:0000313" key="3">
    <source>
        <dbReference type="Proteomes" id="UP000298138"/>
    </source>
</evidence>
<proteinExistence type="predicted"/>
<dbReference type="Pfam" id="PF05032">
    <property type="entry name" value="Spo12"/>
    <property type="match status" value="1"/>
</dbReference>
<organism evidence="2 3">
    <name type="scientific">Ascodesmis nigricans</name>
    <dbReference type="NCBI Taxonomy" id="341454"/>
    <lineage>
        <taxon>Eukaryota</taxon>
        <taxon>Fungi</taxon>
        <taxon>Dikarya</taxon>
        <taxon>Ascomycota</taxon>
        <taxon>Pezizomycotina</taxon>
        <taxon>Pezizomycetes</taxon>
        <taxon>Pezizales</taxon>
        <taxon>Ascodesmidaceae</taxon>
        <taxon>Ascodesmis</taxon>
    </lineage>
</organism>
<reference evidence="2 3" key="1">
    <citation type="submission" date="2019-04" db="EMBL/GenBank/DDBJ databases">
        <title>Comparative genomics and transcriptomics to analyze fruiting body development in filamentous ascomycetes.</title>
        <authorList>
            <consortium name="DOE Joint Genome Institute"/>
            <person name="Lutkenhaus R."/>
            <person name="Traeger S."/>
            <person name="Breuer J."/>
            <person name="Kuo A."/>
            <person name="Lipzen A."/>
            <person name="Pangilinan J."/>
            <person name="Dilworth D."/>
            <person name="Sandor L."/>
            <person name="Poggeler S."/>
            <person name="Barry K."/>
            <person name="Grigoriev I.V."/>
            <person name="Nowrousian M."/>
        </authorList>
    </citation>
    <scope>NUCLEOTIDE SEQUENCE [LARGE SCALE GENOMIC DNA]</scope>
    <source>
        <strain evidence="2 3">CBS 389.68</strain>
    </source>
</reference>
<dbReference type="Proteomes" id="UP000298138">
    <property type="component" value="Unassembled WGS sequence"/>
</dbReference>
<dbReference type="STRING" id="341454.A0A4S2MWU7"/>
<feature type="region of interest" description="Disordered" evidence="1">
    <location>
        <begin position="1"/>
        <end position="133"/>
    </location>
</feature>
<dbReference type="InParanoid" id="A0A4S2MWU7"/>
<keyword evidence="3" id="KW-1185">Reference proteome</keyword>
<feature type="compositionally biased region" description="Basic and acidic residues" evidence="1">
    <location>
        <begin position="99"/>
        <end position="110"/>
    </location>
</feature>
<dbReference type="AlphaFoldDB" id="A0A4S2MWU7"/>
<feature type="compositionally biased region" description="Pro residues" evidence="1">
    <location>
        <begin position="17"/>
        <end position="27"/>
    </location>
</feature>
<dbReference type="InterPro" id="IPR007727">
    <property type="entry name" value="Spo12"/>
</dbReference>
<gene>
    <name evidence="2" type="ORF">EX30DRAFT_371782</name>
</gene>
<protein>
    <submittedName>
        <fullName evidence="2">Uncharacterized protein</fullName>
    </submittedName>
</protein>
<dbReference type="EMBL" id="ML220121">
    <property type="protein sequence ID" value="TGZ81101.1"/>
    <property type="molecule type" value="Genomic_DNA"/>
</dbReference>
<feature type="compositionally biased region" description="Polar residues" evidence="1">
    <location>
        <begin position="1"/>
        <end position="12"/>
    </location>
</feature>
<feature type="compositionally biased region" description="Polar residues" evidence="1">
    <location>
        <begin position="58"/>
        <end position="69"/>
    </location>
</feature>
<evidence type="ECO:0000313" key="2">
    <source>
        <dbReference type="EMBL" id="TGZ81101.1"/>
    </source>
</evidence>
<evidence type="ECO:0000256" key="1">
    <source>
        <dbReference type="SAM" id="MobiDB-lite"/>
    </source>
</evidence>
<name>A0A4S2MWU7_9PEZI</name>
<accession>A0A4S2MWU7</accession>
<dbReference type="OrthoDB" id="5578329at2759"/>